<sequence length="583" mass="65334">MNLQTVANNKSISLALGGGLLAIAWLLPNHAFPWSAFHSEIWSCLVICGLALVVSWTGAANYRVSVVECVVLLCALIPLIQYLKGELAFFGQSWIGAGYLLLFLTAVVTGRRMQEELPGSALSFVSVAFGIAAIVSVGLQLYQWLRFTESDGILDIWVLAQDGSRPYANLGQPNQLATLLLLGCLSFGWAQSRKLIGATTFIFLLLFTGMGIVLTQSRTALLTILICGVALLLKRKIFSRSLFVHGLWLLPLFLVSFFCIRTISTQLYLDVPVDLLTRNTRELRIEIWSMMSHALKDHFYFGFGWNNAIEAHVSVAEAYPSLSHMIAAQSHNLFLDLIVWTGLPLGMALGFAIVLWIIYVLIRVETVFDFICASMLMVVFIHSMFEFPLYYAYFLLPLGLIVGSQIAGFNFRSLLKVRKEMVLAWTAVVLMMVSVTVIDYFRIESALQAIRFEKARIRMTVPATVPSVLVLDQLRAGLVMMKTDFGERQAGDHLDFEKATRAMPSLSNMINLIRYYALSDQPSEACRWMIKIQYLTDEKTRQALPAVWAEFQSSNSLLRRYVWPNRNSTAEQCVNGISEKIAP</sequence>
<dbReference type="InterPro" id="IPR051533">
    <property type="entry name" value="WaaL-like"/>
</dbReference>
<feature type="transmembrane region" description="Helical" evidence="5">
    <location>
        <begin position="121"/>
        <end position="142"/>
    </location>
</feature>
<evidence type="ECO:0000313" key="10">
    <source>
        <dbReference type="Proteomes" id="UP001367030"/>
    </source>
</evidence>
<organism evidence="9 10">
    <name type="scientific">Variovorax robiniae</name>
    <dbReference type="NCBI Taxonomy" id="1836199"/>
    <lineage>
        <taxon>Bacteria</taxon>
        <taxon>Pseudomonadati</taxon>
        <taxon>Pseudomonadota</taxon>
        <taxon>Betaproteobacteria</taxon>
        <taxon>Burkholderiales</taxon>
        <taxon>Comamonadaceae</taxon>
        <taxon>Variovorax</taxon>
    </lineage>
</organism>
<dbReference type="Pfam" id="PF04932">
    <property type="entry name" value="Wzy_C"/>
    <property type="match status" value="1"/>
</dbReference>
<feature type="transmembrane region" description="Helical" evidence="5">
    <location>
        <begin position="89"/>
        <end position="109"/>
    </location>
</feature>
<keyword evidence="3 5" id="KW-1133">Transmembrane helix</keyword>
<dbReference type="PANTHER" id="PTHR37422">
    <property type="entry name" value="TEICHURONIC ACID BIOSYNTHESIS PROTEIN TUAE"/>
    <property type="match status" value="1"/>
</dbReference>
<keyword evidence="4 5" id="KW-0472">Membrane</keyword>
<evidence type="ECO:0000259" key="7">
    <source>
        <dbReference type="Pfam" id="PF11846"/>
    </source>
</evidence>
<comment type="caution">
    <text evidence="9">The sequence shown here is derived from an EMBL/GenBank/DDBJ whole genome shotgun (WGS) entry which is preliminary data.</text>
</comment>
<feature type="transmembrane region" description="Helical" evidence="5">
    <location>
        <begin position="422"/>
        <end position="441"/>
    </location>
</feature>
<reference evidence="9 10" key="1">
    <citation type="submission" date="2024-03" db="EMBL/GenBank/DDBJ databases">
        <title>Novel species of the genus Variovorax.</title>
        <authorList>
            <person name="Liu Q."/>
            <person name="Xin Y.-H."/>
        </authorList>
    </citation>
    <scope>NUCLEOTIDE SEQUENCE [LARGE SCALE GENOMIC DNA]</scope>
    <source>
        <strain evidence="9 10">KACC 18901</strain>
    </source>
</reference>
<dbReference type="InterPro" id="IPR021797">
    <property type="entry name" value="Wzy_C_2"/>
</dbReference>
<dbReference type="RefSeq" id="WP_340338436.1">
    <property type="nucleotide sequence ID" value="NZ_JBBKZS010000016.1"/>
</dbReference>
<feature type="transmembrane region" description="Helical" evidence="5">
    <location>
        <begin position="367"/>
        <end position="385"/>
    </location>
</feature>
<dbReference type="EMBL" id="JBBKZS010000016">
    <property type="protein sequence ID" value="MEJ8858373.1"/>
    <property type="molecule type" value="Genomic_DNA"/>
</dbReference>
<proteinExistence type="predicted"/>
<feature type="transmembrane region" description="Helical" evidence="5">
    <location>
        <begin position="66"/>
        <end position="83"/>
    </location>
</feature>
<accession>A0ABU8XEY2</accession>
<dbReference type="InterPro" id="IPR007016">
    <property type="entry name" value="O-antigen_ligase-rel_domated"/>
</dbReference>
<feature type="transmembrane region" description="Helical" evidence="5">
    <location>
        <begin position="12"/>
        <end position="28"/>
    </location>
</feature>
<feature type="transmembrane region" description="Helical" evidence="5">
    <location>
        <begin position="247"/>
        <end position="269"/>
    </location>
</feature>
<dbReference type="Pfam" id="PF15864">
    <property type="entry name" value="PglL_A"/>
    <property type="match status" value="1"/>
</dbReference>
<feature type="domain" description="Protein glycosylation ligase" evidence="8">
    <location>
        <begin position="166"/>
        <end position="189"/>
    </location>
</feature>
<evidence type="ECO:0000256" key="2">
    <source>
        <dbReference type="ARBA" id="ARBA00022692"/>
    </source>
</evidence>
<comment type="subcellular location">
    <subcellularLocation>
        <location evidence="1">Membrane</location>
        <topology evidence="1">Multi-pass membrane protein</topology>
    </subcellularLocation>
</comment>
<evidence type="ECO:0000256" key="3">
    <source>
        <dbReference type="ARBA" id="ARBA00022989"/>
    </source>
</evidence>
<dbReference type="InterPro" id="IPR031726">
    <property type="entry name" value="PglL_A"/>
</dbReference>
<keyword evidence="2 5" id="KW-0812">Transmembrane</keyword>
<name>A0ABU8XEY2_9BURK</name>
<evidence type="ECO:0000259" key="8">
    <source>
        <dbReference type="Pfam" id="PF15864"/>
    </source>
</evidence>
<keyword evidence="10" id="KW-1185">Reference proteome</keyword>
<gene>
    <name evidence="9" type="ORF">WKW79_27650</name>
</gene>
<evidence type="ECO:0000256" key="4">
    <source>
        <dbReference type="ARBA" id="ARBA00023136"/>
    </source>
</evidence>
<dbReference type="PANTHER" id="PTHR37422:SF13">
    <property type="entry name" value="LIPOPOLYSACCHARIDE BIOSYNTHESIS PROTEIN PA4999-RELATED"/>
    <property type="match status" value="1"/>
</dbReference>
<feature type="transmembrane region" description="Helical" evidence="5">
    <location>
        <begin position="40"/>
        <end position="59"/>
    </location>
</feature>
<dbReference type="Proteomes" id="UP001367030">
    <property type="component" value="Unassembled WGS sequence"/>
</dbReference>
<evidence type="ECO:0000313" key="9">
    <source>
        <dbReference type="EMBL" id="MEJ8858373.1"/>
    </source>
</evidence>
<protein>
    <submittedName>
        <fullName evidence="9">Wzy polymerase domain-containing protein</fullName>
    </submittedName>
</protein>
<feature type="domain" description="O-antigen ligase-related" evidence="6">
    <location>
        <begin position="204"/>
        <end position="348"/>
    </location>
</feature>
<dbReference type="Pfam" id="PF11846">
    <property type="entry name" value="Wzy_C_2"/>
    <property type="match status" value="1"/>
</dbReference>
<evidence type="ECO:0000259" key="6">
    <source>
        <dbReference type="Pfam" id="PF04932"/>
    </source>
</evidence>
<evidence type="ECO:0000256" key="5">
    <source>
        <dbReference type="SAM" id="Phobius"/>
    </source>
</evidence>
<feature type="transmembrane region" description="Helical" evidence="5">
    <location>
        <begin position="337"/>
        <end position="360"/>
    </location>
</feature>
<feature type="transmembrane region" description="Helical" evidence="5">
    <location>
        <begin position="391"/>
        <end position="410"/>
    </location>
</feature>
<evidence type="ECO:0000256" key="1">
    <source>
        <dbReference type="ARBA" id="ARBA00004141"/>
    </source>
</evidence>
<feature type="transmembrane region" description="Helical" evidence="5">
    <location>
        <begin position="195"/>
        <end position="213"/>
    </location>
</feature>
<feature type="domain" description="Virulence factor membrane-bound polymerase C-terminal" evidence="7">
    <location>
        <begin position="372"/>
        <end position="535"/>
    </location>
</feature>